<dbReference type="Pfam" id="PF01325">
    <property type="entry name" value="Fe_dep_repress"/>
    <property type="match status" value="1"/>
</dbReference>
<comment type="subunit">
    <text evidence="3">Homodimer.</text>
</comment>
<protein>
    <recommendedName>
        <fullName evidence="4">Diphtheria toxin repressor</fullName>
    </recommendedName>
    <alternativeName>
        <fullName evidence="14">Iron-dependent diphtheria tox regulatory element</fullName>
    </alternativeName>
    <alternativeName>
        <fullName evidence="13">Manganese transport regulator</fullName>
    </alternativeName>
    <alternativeName>
        <fullName evidence="15">Tox regulatory factor</fullName>
    </alternativeName>
</protein>
<dbReference type="InterPro" id="IPR036390">
    <property type="entry name" value="WH_DNA-bd_sf"/>
</dbReference>
<dbReference type="InterPro" id="IPR038157">
    <property type="entry name" value="FeoA_core_dom"/>
</dbReference>
<evidence type="ECO:0000256" key="1">
    <source>
        <dbReference type="ARBA" id="ARBA00004496"/>
    </source>
</evidence>
<evidence type="ECO:0000259" key="16">
    <source>
        <dbReference type="PROSITE" id="PS50944"/>
    </source>
</evidence>
<dbReference type="GO" id="GO:0005737">
    <property type="term" value="C:cytoplasm"/>
    <property type="evidence" value="ECO:0007669"/>
    <property type="project" value="UniProtKB-SubCell"/>
</dbReference>
<dbReference type="GO" id="GO:0046983">
    <property type="term" value="F:protein dimerization activity"/>
    <property type="evidence" value="ECO:0007669"/>
    <property type="project" value="InterPro"/>
</dbReference>
<dbReference type="SMART" id="SM00899">
    <property type="entry name" value="FeoA"/>
    <property type="match status" value="1"/>
</dbReference>
<feature type="domain" description="HTH dtxR-type" evidence="16">
    <location>
        <begin position="1"/>
        <end position="68"/>
    </location>
</feature>
<evidence type="ECO:0000256" key="3">
    <source>
        <dbReference type="ARBA" id="ARBA00011738"/>
    </source>
</evidence>
<accession>A0A1H1LJS2</accession>
<evidence type="ECO:0000256" key="11">
    <source>
        <dbReference type="ARBA" id="ARBA00023163"/>
    </source>
</evidence>
<evidence type="ECO:0000256" key="8">
    <source>
        <dbReference type="ARBA" id="ARBA00023015"/>
    </source>
</evidence>
<dbReference type="eggNOG" id="COG1321">
    <property type="taxonomic scope" value="Bacteria"/>
</dbReference>
<dbReference type="InterPro" id="IPR007167">
    <property type="entry name" value="Fe-transptr_FeoA-like"/>
</dbReference>
<dbReference type="Gene3D" id="1.10.60.10">
    <property type="entry name" value="Iron dependent repressor, metal binding and dimerisation domain"/>
    <property type="match status" value="1"/>
</dbReference>
<dbReference type="GO" id="GO:0003700">
    <property type="term" value="F:DNA-binding transcription factor activity"/>
    <property type="evidence" value="ECO:0007669"/>
    <property type="project" value="InterPro"/>
</dbReference>
<evidence type="ECO:0000256" key="4">
    <source>
        <dbReference type="ARBA" id="ARBA00016140"/>
    </source>
</evidence>
<evidence type="ECO:0000256" key="12">
    <source>
        <dbReference type="ARBA" id="ARBA00023211"/>
    </source>
</evidence>
<dbReference type="GO" id="GO:0046914">
    <property type="term" value="F:transition metal ion binding"/>
    <property type="evidence" value="ECO:0007669"/>
    <property type="project" value="InterPro"/>
</dbReference>
<evidence type="ECO:0000256" key="7">
    <source>
        <dbReference type="ARBA" id="ARBA00023004"/>
    </source>
</evidence>
<dbReference type="InterPro" id="IPR022689">
    <property type="entry name" value="Iron_dep_repressor"/>
</dbReference>
<keyword evidence="9" id="KW-0238">DNA-binding</keyword>
<keyword evidence="5" id="KW-0963">Cytoplasm</keyword>
<dbReference type="Gene3D" id="1.10.10.10">
    <property type="entry name" value="Winged helix-like DNA-binding domain superfamily/Winged helix DNA-binding domain"/>
    <property type="match status" value="1"/>
</dbReference>
<keyword evidence="12" id="KW-0464">Manganese</keyword>
<dbReference type="AlphaFoldDB" id="A0A1H1LJS2"/>
<dbReference type="InterPro" id="IPR001367">
    <property type="entry name" value="Fe_dep_repressor"/>
</dbReference>
<comment type="similarity">
    <text evidence="2">Belongs to the DtxR/MntR family.</text>
</comment>
<evidence type="ECO:0000256" key="5">
    <source>
        <dbReference type="ARBA" id="ARBA00022490"/>
    </source>
</evidence>
<dbReference type="SUPFAM" id="SSF46785">
    <property type="entry name" value="Winged helix' DNA-binding domain"/>
    <property type="match status" value="1"/>
</dbReference>
<keyword evidence="11" id="KW-0804">Transcription</keyword>
<dbReference type="InterPro" id="IPR036421">
    <property type="entry name" value="Fe_dep_repressor_sf"/>
</dbReference>
<evidence type="ECO:0000256" key="10">
    <source>
        <dbReference type="ARBA" id="ARBA00023159"/>
    </source>
</evidence>
<evidence type="ECO:0000256" key="9">
    <source>
        <dbReference type="ARBA" id="ARBA00023125"/>
    </source>
</evidence>
<evidence type="ECO:0000313" key="18">
    <source>
        <dbReference type="Proteomes" id="UP000182237"/>
    </source>
</evidence>
<dbReference type="InterPro" id="IPR050536">
    <property type="entry name" value="DtxR_MntR_Metal-Reg"/>
</dbReference>
<dbReference type="InterPro" id="IPR036388">
    <property type="entry name" value="WH-like_DNA-bd_sf"/>
</dbReference>
<dbReference type="Pfam" id="PF04023">
    <property type="entry name" value="FeoA"/>
    <property type="match status" value="1"/>
</dbReference>
<reference evidence="17 18" key="1">
    <citation type="submission" date="2016-10" db="EMBL/GenBank/DDBJ databases">
        <authorList>
            <person name="de Groot N.N."/>
        </authorList>
    </citation>
    <scope>NUCLEOTIDE SEQUENCE [LARGE SCALE GENOMIC DNA]</scope>
    <source>
        <strain evidence="17 18">DSM 45434</strain>
    </source>
</reference>
<dbReference type="InterPro" id="IPR008988">
    <property type="entry name" value="Transcriptional_repressor_C"/>
</dbReference>
<keyword evidence="8" id="KW-0805">Transcription regulation</keyword>
<dbReference type="Pfam" id="PF02742">
    <property type="entry name" value="Fe_dep_repr_C"/>
    <property type="match status" value="1"/>
</dbReference>
<evidence type="ECO:0000256" key="13">
    <source>
        <dbReference type="ARBA" id="ARBA00032593"/>
    </source>
</evidence>
<evidence type="ECO:0000256" key="15">
    <source>
        <dbReference type="ARBA" id="ARBA00033329"/>
    </source>
</evidence>
<dbReference type="OrthoDB" id="9791355at2"/>
<dbReference type="SMART" id="SM00529">
    <property type="entry name" value="HTH_DTXR"/>
    <property type="match status" value="1"/>
</dbReference>
<dbReference type="EMBL" id="LT629765">
    <property type="protein sequence ID" value="SDR74572.1"/>
    <property type="molecule type" value="Genomic_DNA"/>
</dbReference>
<name>A0A1H1LJS2_9CORY</name>
<sequence length="222" mass="23958">MDVSALPFKTQDYLKVVFDLTERSGAPATMGVIAQRMGQRASTTTEGVKRLAEKGLLSHEPYSGITLTPDGREAALVMVRRHRLIETYLVEQLGYTWDEVHEEADNLEHAVSETFVARIDALLGHPVRDPHGDPIPTATGEIEALQVQTLASLPEGATGTVERINDSDAELLRYLADVGIRPGIHVTMTGTRFAGMSLVRAGEREVALADAALEAVDVSTGA</sequence>
<dbReference type="InterPro" id="IPR022687">
    <property type="entry name" value="HTH_DTXR"/>
</dbReference>
<dbReference type="Proteomes" id="UP000182237">
    <property type="component" value="Chromosome I"/>
</dbReference>
<evidence type="ECO:0000313" key="17">
    <source>
        <dbReference type="EMBL" id="SDR74572.1"/>
    </source>
</evidence>
<comment type="subcellular location">
    <subcellularLocation>
        <location evidence="1">Cytoplasm</location>
    </subcellularLocation>
</comment>
<dbReference type="SUPFAM" id="SSF50037">
    <property type="entry name" value="C-terminal domain of transcriptional repressors"/>
    <property type="match status" value="1"/>
</dbReference>
<dbReference type="STRING" id="1203190.GCA_000312345_00534"/>
<dbReference type="SUPFAM" id="SSF47979">
    <property type="entry name" value="Iron-dependent repressor protein, dimerization domain"/>
    <property type="match status" value="1"/>
</dbReference>
<evidence type="ECO:0000256" key="14">
    <source>
        <dbReference type="ARBA" id="ARBA00032618"/>
    </source>
</evidence>
<keyword evidence="7" id="KW-0408">Iron</keyword>
<organism evidence="17 18">
    <name type="scientific">Corynebacterium timonense</name>
    <dbReference type="NCBI Taxonomy" id="441500"/>
    <lineage>
        <taxon>Bacteria</taxon>
        <taxon>Bacillati</taxon>
        <taxon>Actinomycetota</taxon>
        <taxon>Actinomycetes</taxon>
        <taxon>Mycobacteriales</taxon>
        <taxon>Corynebacteriaceae</taxon>
        <taxon>Corynebacterium</taxon>
    </lineage>
</organism>
<dbReference type="GO" id="GO:0003677">
    <property type="term" value="F:DNA binding"/>
    <property type="evidence" value="ECO:0007669"/>
    <property type="project" value="UniProtKB-KW"/>
</dbReference>
<keyword evidence="6" id="KW-0678">Repressor</keyword>
<evidence type="ECO:0000256" key="6">
    <source>
        <dbReference type="ARBA" id="ARBA00022491"/>
    </source>
</evidence>
<gene>
    <name evidence="17" type="ORF">SAMN04488539_0237</name>
</gene>
<dbReference type="Gene3D" id="2.30.30.90">
    <property type="match status" value="1"/>
</dbReference>
<keyword evidence="10" id="KW-0010">Activator</keyword>
<dbReference type="GO" id="GO:0045892">
    <property type="term" value="P:negative regulation of DNA-templated transcription"/>
    <property type="evidence" value="ECO:0007669"/>
    <property type="project" value="TreeGrafter"/>
</dbReference>
<dbReference type="PROSITE" id="PS50944">
    <property type="entry name" value="HTH_DTXR"/>
    <property type="match status" value="1"/>
</dbReference>
<keyword evidence="18" id="KW-1185">Reference proteome</keyword>
<dbReference type="PANTHER" id="PTHR33238">
    <property type="entry name" value="IRON (METAL) DEPENDENT REPRESSOR, DTXR FAMILY"/>
    <property type="match status" value="1"/>
</dbReference>
<evidence type="ECO:0000256" key="2">
    <source>
        <dbReference type="ARBA" id="ARBA00007871"/>
    </source>
</evidence>
<dbReference type="RefSeq" id="WP_019193396.1">
    <property type="nucleotide sequence ID" value="NZ_LT629765.1"/>
</dbReference>
<dbReference type="PANTHER" id="PTHR33238:SF11">
    <property type="entry name" value="TRANSCRIPTIONAL REGULATOR MNTR"/>
    <property type="match status" value="1"/>
</dbReference>
<dbReference type="FunFam" id="1.10.60.10:FF:000004">
    <property type="entry name" value="DtxR family transcriptional regulator"/>
    <property type="match status" value="1"/>
</dbReference>
<proteinExistence type="inferred from homology"/>